<dbReference type="Proteomes" id="UP000199050">
    <property type="component" value="Unassembled WGS sequence"/>
</dbReference>
<dbReference type="STRING" id="1174501.SAMN05216192_101224"/>
<organism evidence="7 8">
    <name type="scientific">Paenibacillus typhae</name>
    <dbReference type="NCBI Taxonomy" id="1174501"/>
    <lineage>
        <taxon>Bacteria</taxon>
        <taxon>Bacillati</taxon>
        <taxon>Bacillota</taxon>
        <taxon>Bacilli</taxon>
        <taxon>Bacillales</taxon>
        <taxon>Paenibacillaceae</taxon>
        <taxon>Paenibacillus</taxon>
    </lineage>
</organism>
<dbReference type="PROSITE" id="PS00041">
    <property type="entry name" value="HTH_ARAC_FAMILY_1"/>
    <property type="match status" value="1"/>
</dbReference>
<evidence type="ECO:0000256" key="2">
    <source>
        <dbReference type="ARBA" id="ARBA00023125"/>
    </source>
</evidence>
<accession>A0A1G8FF64</accession>
<dbReference type="InterPro" id="IPR018060">
    <property type="entry name" value="HTH_AraC"/>
</dbReference>
<dbReference type="Gene3D" id="3.40.50.2300">
    <property type="match status" value="1"/>
</dbReference>
<dbReference type="PANTHER" id="PTHR43280:SF2">
    <property type="entry name" value="HTH-TYPE TRANSCRIPTIONAL REGULATOR EXSA"/>
    <property type="match status" value="1"/>
</dbReference>
<dbReference type="PROSITE" id="PS01124">
    <property type="entry name" value="HTH_ARAC_FAMILY_2"/>
    <property type="match status" value="1"/>
</dbReference>
<dbReference type="InterPro" id="IPR009057">
    <property type="entry name" value="Homeodomain-like_sf"/>
</dbReference>
<dbReference type="EMBL" id="FNDX01000001">
    <property type="protein sequence ID" value="SDH80740.1"/>
    <property type="molecule type" value="Genomic_DNA"/>
</dbReference>
<proteinExistence type="predicted"/>
<dbReference type="RefSeq" id="WP_260510262.1">
    <property type="nucleotide sequence ID" value="NZ_CBCSKY010000007.1"/>
</dbReference>
<keyword evidence="2" id="KW-0238">DNA-binding</keyword>
<dbReference type="InterPro" id="IPR018062">
    <property type="entry name" value="HTH_AraC-typ_CS"/>
</dbReference>
<protein>
    <submittedName>
        <fullName evidence="7">Response regulator receiver domain-containing protein</fullName>
    </submittedName>
</protein>
<gene>
    <name evidence="7" type="ORF">SAMN05216192_101224</name>
</gene>
<sequence>MTIFDESGESILYKILLVDPNSDSSETMLHMLDWNQAGFCIHTTADNITDALYHVDNPAHILVLINIKRLQSFGLQLCGLIRQKSRIPIILIGGGQDFNLARQALHYQVNDYLTDPVQSSELLDCLGRFRRNLDASLEDAVKAPQPHCQNSIIDMVKKYVQEELHQNISLKKISEALHFNCAYLGQKFKSEEQISFNEYLLQQRMEKAKHLLESTEMRIYEISREVGYSETDWFYKKFKEYTGTSANEYRKQTLITA</sequence>
<evidence type="ECO:0000256" key="4">
    <source>
        <dbReference type="PROSITE-ProRule" id="PRU00169"/>
    </source>
</evidence>
<evidence type="ECO:0000256" key="1">
    <source>
        <dbReference type="ARBA" id="ARBA00023015"/>
    </source>
</evidence>
<evidence type="ECO:0000313" key="7">
    <source>
        <dbReference type="EMBL" id="SDH80740.1"/>
    </source>
</evidence>
<dbReference type="PANTHER" id="PTHR43280">
    <property type="entry name" value="ARAC-FAMILY TRANSCRIPTIONAL REGULATOR"/>
    <property type="match status" value="1"/>
</dbReference>
<evidence type="ECO:0000259" key="5">
    <source>
        <dbReference type="PROSITE" id="PS01124"/>
    </source>
</evidence>
<feature type="domain" description="Response regulatory" evidence="6">
    <location>
        <begin position="14"/>
        <end position="130"/>
    </location>
</feature>
<keyword evidence="3" id="KW-0804">Transcription</keyword>
<dbReference type="InterPro" id="IPR011006">
    <property type="entry name" value="CheY-like_superfamily"/>
</dbReference>
<feature type="domain" description="HTH araC/xylS-type" evidence="5">
    <location>
        <begin position="154"/>
        <end position="252"/>
    </location>
</feature>
<dbReference type="AlphaFoldDB" id="A0A1G8FF64"/>
<dbReference type="SUPFAM" id="SSF52172">
    <property type="entry name" value="CheY-like"/>
    <property type="match status" value="1"/>
</dbReference>
<dbReference type="GO" id="GO:0003700">
    <property type="term" value="F:DNA-binding transcription factor activity"/>
    <property type="evidence" value="ECO:0007669"/>
    <property type="project" value="InterPro"/>
</dbReference>
<evidence type="ECO:0000259" key="6">
    <source>
        <dbReference type="PROSITE" id="PS50110"/>
    </source>
</evidence>
<dbReference type="Pfam" id="PF00072">
    <property type="entry name" value="Response_reg"/>
    <property type="match status" value="1"/>
</dbReference>
<dbReference type="GO" id="GO:0000160">
    <property type="term" value="P:phosphorelay signal transduction system"/>
    <property type="evidence" value="ECO:0007669"/>
    <property type="project" value="InterPro"/>
</dbReference>
<comment type="caution">
    <text evidence="4">Lacks conserved residue(s) required for the propagation of feature annotation.</text>
</comment>
<reference evidence="8" key="1">
    <citation type="submission" date="2016-10" db="EMBL/GenBank/DDBJ databases">
        <authorList>
            <person name="Varghese N."/>
            <person name="Submissions S."/>
        </authorList>
    </citation>
    <scope>NUCLEOTIDE SEQUENCE [LARGE SCALE GENOMIC DNA]</scope>
    <source>
        <strain evidence="8">CGMCC 1.11012</strain>
    </source>
</reference>
<keyword evidence="1" id="KW-0805">Transcription regulation</keyword>
<evidence type="ECO:0000256" key="3">
    <source>
        <dbReference type="ARBA" id="ARBA00023163"/>
    </source>
</evidence>
<name>A0A1G8FF64_9BACL</name>
<dbReference type="GO" id="GO:0043565">
    <property type="term" value="F:sequence-specific DNA binding"/>
    <property type="evidence" value="ECO:0007669"/>
    <property type="project" value="InterPro"/>
</dbReference>
<dbReference type="PROSITE" id="PS50110">
    <property type="entry name" value="RESPONSE_REGULATORY"/>
    <property type="match status" value="1"/>
</dbReference>
<dbReference type="InterPro" id="IPR001789">
    <property type="entry name" value="Sig_transdc_resp-reg_receiver"/>
</dbReference>
<dbReference type="SUPFAM" id="SSF46689">
    <property type="entry name" value="Homeodomain-like"/>
    <property type="match status" value="2"/>
</dbReference>
<dbReference type="Pfam" id="PF12833">
    <property type="entry name" value="HTH_18"/>
    <property type="match status" value="1"/>
</dbReference>
<keyword evidence="8" id="KW-1185">Reference proteome</keyword>
<dbReference type="Gene3D" id="1.10.10.60">
    <property type="entry name" value="Homeodomain-like"/>
    <property type="match status" value="2"/>
</dbReference>
<dbReference type="SMART" id="SM00342">
    <property type="entry name" value="HTH_ARAC"/>
    <property type="match status" value="1"/>
</dbReference>
<evidence type="ECO:0000313" key="8">
    <source>
        <dbReference type="Proteomes" id="UP000199050"/>
    </source>
</evidence>